<dbReference type="AlphaFoldDB" id="A0A0A9C2N0"/>
<reference evidence="2" key="1">
    <citation type="submission" date="2014-09" db="EMBL/GenBank/DDBJ databases">
        <authorList>
            <person name="Magalhaes I.L.F."/>
            <person name="Oliveira U."/>
            <person name="Santos F.R."/>
            <person name="Vidigal T.H.D.A."/>
            <person name="Brescovit A.D."/>
            <person name="Santos A.J."/>
        </authorList>
    </citation>
    <scope>NUCLEOTIDE SEQUENCE</scope>
    <source>
        <tissue evidence="2">Shoot tissue taken approximately 20 cm above the soil surface</tissue>
    </source>
</reference>
<dbReference type="EMBL" id="GBRH01230300">
    <property type="protein sequence ID" value="JAD67595.1"/>
    <property type="molecule type" value="Transcribed_RNA"/>
</dbReference>
<proteinExistence type="predicted"/>
<evidence type="ECO:0000313" key="2">
    <source>
        <dbReference type="EMBL" id="JAD67595.1"/>
    </source>
</evidence>
<organism evidence="2">
    <name type="scientific">Arundo donax</name>
    <name type="common">Giant reed</name>
    <name type="synonym">Donax arundinaceus</name>
    <dbReference type="NCBI Taxonomy" id="35708"/>
    <lineage>
        <taxon>Eukaryota</taxon>
        <taxon>Viridiplantae</taxon>
        <taxon>Streptophyta</taxon>
        <taxon>Embryophyta</taxon>
        <taxon>Tracheophyta</taxon>
        <taxon>Spermatophyta</taxon>
        <taxon>Magnoliopsida</taxon>
        <taxon>Liliopsida</taxon>
        <taxon>Poales</taxon>
        <taxon>Poaceae</taxon>
        <taxon>PACMAD clade</taxon>
        <taxon>Arundinoideae</taxon>
        <taxon>Arundineae</taxon>
        <taxon>Arundo</taxon>
    </lineage>
</organism>
<evidence type="ECO:0000256" key="1">
    <source>
        <dbReference type="SAM" id="MobiDB-lite"/>
    </source>
</evidence>
<protein>
    <submittedName>
        <fullName evidence="2">Uncharacterized protein</fullName>
    </submittedName>
</protein>
<reference evidence="2" key="2">
    <citation type="journal article" date="2015" name="Data Brief">
        <title>Shoot transcriptome of the giant reed, Arundo donax.</title>
        <authorList>
            <person name="Barrero R.A."/>
            <person name="Guerrero F.D."/>
            <person name="Moolhuijzen P."/>
            <person name="Goolsby J.A."/>
            <person name="Tidwell J."/>
            <person name="Bellgard S.E."/>
            <person name="Bellgard M.I."/>
        </authorList>
    </citation>
    <scope>NUCLEOTIDE SEQUENCE</scope>
    <source>
        <tissue evidence="2">Shoot tissue taken approximately 20 cm above the soil surface</tissue>
    </source>
</reference>
<feature type="region of interest" description="Disordered" evidence="1">
    <location>
        <begin position="1"/>
        <end position="71"/>
    </location>
</feature>
<accession>A0A0A9C2N0</accession>
<name>A0A0A9C2N0_ARUDO</name>
<sequence length="71" mass="7436">MSSMVKANPMIDWPSPGARRVPGSPTARRRPSRERSLGTPAPIASRAGRKAGTPCSLEEPSGGRGRDAPTP</sequence>